<reference evidence="2" key="2">
    <citation type="journal article" date="2017" name="Plant Physiol. Biochem.">
        <title>Differential oxidative and antioxidative response of duckweed Lemna minor toward plant growth promoting/inhibiting bacteria.</title>
        <authorList>
            <person name="Ishizawa H."/>
            <person name="Kuroda M."/>
            <person name="Morikawa M."/>
            <person name="Ike M."/>
        </authorList>
    </citation>
    <scope>NUCLEOTIDE SEQUENCE [LARGE SCALE GENOMIC DNA]</scope>
    <source>
        <strain evidence="2">M6</strain>
    </source>
</reference>
<dbReference type="Gene3D" id="3.40.50.2300">
    <property type="match status" value="1"/>
</dbReference>
<evidence type="ECO:0000313" key="2">
    <source>
        <dbReference type="Proteomes" id="UP000278756"/>
    </source>
</evidence>
<dbReference type="InterPro" id="IPR016919">
    <property type="entry name" value="UCP029416_PTP"/>
</dbReference>
<dbReference type="OrthoDB" id="7210484at2"/>
<dbReference type="InterPro" id="IPR036196">
    <property type="entry name" value="Ptyr_pPase_sf"/>
</dbReference>
<proteinExistence type="predicted"/>
<dbReference type="Proteomes" id="UP000278756">
    <property type="component" value="Chromosome 2"/>
</dbReference>
<reference evidence="2" key="1">
    <citation type="journal article" date="2017" name="Biotechnol. Biofuels">
        <title>Evaluation of environmental bacterial communities as a factor affecting the growth of duckweed Lemna minor.</title>
        <authorList>
            <person name="Ishizawa H."/>
            <person name="Kuroda M."/>
            <person name="Morikawa M."/>
            <person name="Ike M."/>
        </authorList>
    </citation>
    <scope>NUCLEOTIDE SEQUENCE [LARGE SCALE GENOMIC DNA]</scope>
    <source>
        <strain evidence="2">M6</strain>
    </source>
</reference>
<dbReference type="RefSeq" id="WP_126423376.1">
    <property type="nucleotide sequence ID" value="NZ_AP018828.1"/>
</dbReference>
<protein>
    <submittedName>
        <fullName evidence="1">Cellular communication/signal transduction protein</fullName>
    </submittedName>
</protein>
<dbReference type="PIRSF" id="PIRSF029416">
    <property type="entry name" value="UCP029416_PTP"/>
    <property type="match status" value="1"/>
</dbReference>
<dbReference type="EMBL" id="AP018828">
    <property type="protein sequence ID" value="BBF81794.1"/>
    <property type="molecule type" value="Genomic_DNA"/>
</dbReference>
<sequence length="107" mass="12132">MQRILFLCTANKLRSPTAEQVFSQYPNLEVSSAGLGNDAAEPLTPEHLEGVDTIFVMEKAHRNKLSQRFKKHIGKARVICLNIPDEYAYMDPELITLLKTRVGPHLR</sequence>
<dbReference type="AlphaFoldDB" id="A0A3G9G9G6"/>
<dbReference type="SUPFAM" id="SSF52788">
    <property type="entry name" value="Phosphotyrosine protein phosphatases I"/>
    <property type="match status" value="1"/>
</dbReference>
<gene>
    <name evidence="1" type="ORF">EM6_2402</name>
</gene>
<accession>A0A3G9G9G6</accession>
<organism evidence="1 2">
    <name type="scientific">Asticcacaulis excentricus</name>
    <dbReference type="NCBI Taxonomy" id="78587"/>
    <lineage>
        <taxon>Bacteria</taxon>
        <taxon>Pseudomonadati</taxon>
        <taxon>Pseudomonadota</taxon>
        <taxon>Alphaproteobacteria</taxon>
        <taxon>Caulobacterales</taxon>
        <taxon>Caulobacteraceae</taxon>
        <taxon>Asticcacaulis</taxon>
    </lineage>
</organism>
<evidence type="ECO:0000313" key="1">
    <source>
        <dbReference type="EMBL" id="BBF81794.1"/>
    </source>
</evidence>
<name>A0A3G9G9G6_9CAUL</name>